<evidence type="ECO:0000313" key="9">
    <source>
        <dbReference type="Proteomes" id="UP000235460"/>
    </source>
</evidence>
<keyword evidence="5 6" id="KW-0411">Iron-sulfur</keyword>
<gene>
    <name evidence="8" type="ORF">C0190_02830</name>
</gene>
<dbReference type="GO" id="GO:0003824">
    <property type="term" value="F:catalytic activity"/>
    <property type="evidence" value="ECO:0007669"/>
    <property type="project" value="InterPro"/>
</dbReference>
<evidence type="ECO:0000256" key="4">
    <source>
        <dbReference type="ARBA" id="ARBA00023004"/>
    </source>
</evidence>
<evidence type="ECO:0000259" key="7">
    <source>
        <dbReference type="Pfam" id="PF04055"/>
    </source>
</evidence>
<dbReference type="Proteomes" id="UP000235460">
    <property type="component" value="Unassembled WGS sequence"/>
</dbReference>
<dbReference type="EMBL" id="PNIK01000042">
    <property type="protein sequence ID" value="PMP67676.1"/>
    <property type="molecule type" value="Genomic_DNA"/>
</dbReference>
<comment type="cofactor">
    <cofactor evidence="6">
        <name>[4Fe-4S] cluster</name>
        <dbReference type="ChEBI" id="CHEBI:49883"/>
    </cofactor>
    <text evidence="6">Binds 1 [4Fe-4S] cluster. The cluster is coordinated with 3 cysteines and an exchangeable S-adenosyl-L-methionine.</text>
</comment>
<dbReference type="InterPro" id="IPR013785">
    <property type="entry name" value="Aldolase_TIM"/>
</dbReference>
<dbReference type="InterPro" id="IPR034457">
    <property type="entry name" value="Organic_radical-activating"/>
</dbReference>
<comment type="caution">
    <text evidence="8">The sequence shown here is derived from an EMBL/GenBank/DDBJ whole genome shotgun (WGS) entry which is preliminary data.</text>
</comment>
<evidence type="ECO:0000256" key="5">
    <source>
        <dbReference type="ARBA" id="ARBA00023014"/>
    </source>
</evidence>
<evidence type="ECO:0000256" key="3">
    <source>
        <dbReference type="ARBA" id="ARBA00022723"/>
    </source>
</evidence>
<accession>A0A2N7PP66</accession>
<evidence type="ECO:0000256" key="1">
    <source>
        <dbReference type="ARBA" id="ARBA00022485"/>
    </source>
</evidence>
<dbReference type="PANTHER" id="PTHR30352">
    <property type="entry name" value="PYRUVATE FORMATE-LYASE-ACTIVATING ENZYME"/>
    <property type="match status" value="1"/>
</dbReference>
<sequence>MICKVCKEEKPIISKILEVCVECLRSFPEKTKFFIEKAHQESRKPFKLPPFPPSAEKGIKCKICANECKIPENQIGFCGLRKNINGKLIGPTYKEAKVSWYLDPLPTNCVADWVCPAGTGCGYPEFAYKPGTEFGYYNLAVFFHTCSLDCLFCQNWHFRELTFKPETKSIEDFLGALTPKVACICYFGGDPSPQLPFAIKASEEALKNKKNKILRICWETNGLMNKNMLKKVVELSLISGGCIKFDLKAWNENLHIALTGMSNKKILENFAFVSQYIKNRPEVPLLIASTLLVPGYIDEKEIESIAKFIANLDPEIPYRLLAFYPHFYMRDLPLTSKNLAYRCYEIAKKVGLKRVSIGNVHLLN</sequence>
<dbReference type="PANTHER" id="PTHR30352:SF22">
    <property type="entry name" value="PYRUVATE FORMATE-LYASE ACTIVATING ENZYME HOMOLOG"/>
    <property type="match status" value="1"/>
</dbReference>
<feature type="binding site" evidence="6">
    <location>
        <position position="146"/>
    </location>
    <ligand>
        <name>[4Fe-4S] cluster</name>
        <dbReference type="ChEBI" id="CHEBI:49883"/>
        <note>4Fe-4S-S-AdoMet</note>
    </ligand>
</feature>
<protein>
    <submittedName>
        <fullName evidence="8">Radical SAM protein</fullName>
    </submittedName>
</protein>
<organism evidence="8 9">
    <name type="scientific">Thermodesulfobacterium geofontis</name>
    <dbReference type="NCBI Taxonomy" id="1295609"/>
    <lineage>
        <taxon>Bacteria</taxon>
        <taxon>Pseudomonadati</taxon>
        <taxon>Thermodesulfobacteriota</taxon>
        <taxon>Thermodesulfobacteria</taxon>
        <taxon>Thermodesulfobacteriales</taxon>
        <taxon>Thermodesulfobacteriaceae</taxon>
        <taxon>Thermodesulfobacterium</taxon>
    </lineage>
</organism>
<dbReference type="SUPFAM" id="SSF102114">
    <property type="entry name" value="Radical SAM enzymes"/>
    <property type="match status" value="1"/>
</dbReference>
<keyword evidence="2 6" id="KW-0949">S-adenosyl-L-methionine</keyword>
<dbReference type="SFLD" id="SFLDS00029">
    <property type="entry name" value="Radical_SAM"/>
    <property type="match status" value="1"/>
</dbReference>
<feature type="binding site" evidence="6">
    <location>
        <position position="150"/>
    </location>
    <ligand>
        <name>[4Fe-4S] cluster</name>
        <dbReference type="ChEBI" id="CHEBI:49883"/>
        <note>4Fe-4S-S-AdoMet</note>
    </ligand>
</feature>
<dbReference type="AlphaFoldDB" id="A0A2N7PP66"/>
<dbReference type="InterPro" id="IPR058240">
    <property type="entry name" value="rSAM_sf"/>
</dbReference>
<dbReference type="InterPro" id="IPR016431">
    <property type="entry name" value="Pyrv-formate_lyase-activ_prd"/>
</dbReference>
<proteinExistence type="predicted"/>
<dbReference type="Pfam" id="PF04055">
    <property type="entry name" value="Radical_SAM"/>
    <property type="match status" value="1"/>
</dbReference>
<evidence type="ECO:0000256" key="6">
    <source>
        <dbReference type="PIRSR" id="PIRSR004869-50"/>
    </source>
</evidence>
<reference evidence="8 9" key="1">
    <citation type="submission" date="2018-01" db="EMBL/GenBank/DDBJ databases">
        <title>Metagenomic assembled genomes from two thermal pools in the Uzon Caldera, Kamchatka, Russia.</title>
        <authorList>
            <person name="Wilkins L."/>
            <person name="Ettinger C."/>
        </authorList>
    </citation>
    <scope>NUCLEOTIDE SEQUENCE [LARGE SCALE GENOMIC DNA]</scope>
    <source>
        <strain evidence="8">ZAV-08</strain>
    </source>
</reference>
<keyword evidence="3 6" id="KW-0479">Metal-binding</keyword>
<name>A0A2N7PP66_9BACT</name>
<dbReference type="Gene3D" id="3.20.20.70">
    <property type="entry name" value="Aldolase class I"/>
    <property type="match status" value="1"/>
</dbReference>
<keyword evidence="4 6" id="KW-0408">Iron</keyword>
<keyword evidence="1" id="KW-0004">4Fe-4S</keyword>
<feature type="binding site" evidence="6">
    <location>
        <position position="153"/>
    </location>
    <ligand>
        <name>[4Fe-4S] cluster</name>
        <dbReference type="ChEBI" id="CHEBI:49883"/>
        <note>4Fe-4S-S-AdoMet</note>
    </ligand>
</feature>
<evidence type="ECO:0000313" key="8">
    <source>
        <dbReference type="EMBL" id="PMP67676.1"/>
    </source>
</evidence>
<evidence type="ECO:0000256" key="2">
    <source>
        <dbReference type="ARBA" id="ARBA00022691"/>
    </source>
</evidence>
<dbReference type="PIRSF" id="PIRSF004869">
    <property type="entry name" value="PflX_prd"/>
    <property type="match status" value="1"/>
</dbReference>
<dbReference type="GO" id="GO:0051539">
    <property type="term" value="F:4 iron, 4 sulfur cluster binding"/>
    <property type="evidence" value="ECO:0007669"/>
    <property type="project" value="UniProtKB-KW"/>
</dbReference>
<dbReference type="CDD" id="cd01335">
    <property type="entry name" value="Radical_SAM"/>
    <property type="match status" value="1"/>
</dbReference>
<dbReference type="GO" id="GO:0046872">
    <property type="term" value="F:metal ion binding"/>
    <property type="evidence" value="ECO:0007669"/>
    <property type="project" value="UniProtKB-KW"/>
</dbReference>
<dbReference type="InterPro" id="IPR007197">
    <property type="entry name" value="rSAM"/>
</dbReference>
<feature type="domain" description="Radical SAM core" evidence="7">
    <location>
        <begin position="142"/>
        <end position="308"/>
    </location>
</feature>